<dbReference type="Pfam" id="PF23395">
    <property type="entry name" value="SAM_6"/>
    <property type="match status" value="1"/>
</dbReference>
<dbReference type="InterPro" id="IPR057559">
    <property type="entry name" value="SAM_6"/>
</dbReference>
<dbReference type="InterPro" id="IPR055528">
    <property type="entry name" value="DUF7102"/>
</dbReference>
<feature type="region of interest" description="Disordered" evidence="1">
    <location>
        <begin position="213"/>
        <end position="245"/>
    </location>
</feature>
<dbReference type="AlphaFoldDB" id="A0A9W9EKK2"/>
<dbReference type="Pfam" id="PF23394">
    <property type="entry name" value="DUF7102"/>
    <property type="match status" value="1"/>
</dbReference>
<accession>A0A9W9EKK2</accession>
<evidence type="ECO:0000313" key="4">
    <source>
        <dbReference type="EMBL" id="KAJ5083411.1"/>
    </source>
</evidence>
<evidence type="ECO:0000259" key="3">
    <source>
        <dbReference type="Pfam" id="PF23395"/>
    </source>
</evidence>
<sequence length="589" mass="66099">MVQENIAHPAKLVISTEHCEAQSTPGRGCIPSPFIPERERASSIHHYLSEEKETTAVFTESQITTSLAKFISPETQETGKEKLFTNVESKVSDYKSSKTNSNHLLVDELKREPNLRSFDGNPVQDLECMAQAVLDTNGVRQPVDDPAAWPIQTPEIPTSSREFVLANDMPKGLNNKIQRQSSIAAEHVSSTLPNIGSFNVGFGSLSTFMETRGLPDSKHRSKISHSSSNSTHDNEDKEESTLKRPDDFKFVHDANIYSPPIDQSSFINVPSIIEPHFEFNASNLIIFISTDLLKSHIRLVQSLEQRKDSPKCFYRDYSQSQSPQDLNALIPLPQTPINTPQEADLIIAPSVGVILTTSQALSQLYLPGHKSTDPAIRSNLSITSPLKERIFRLTQRHSSSNAASERGRTQLLFQMNKSTQESFDAIQQFCSSISSTMKIFPLLIPAFPETIAEWILALAARHASHILTADYLQNTTLPSIAVRGEEYREWSVNQLIKEDETQWEIWLRSFGLNPYAARAVLDILEAEGDCFTKNSWGERSGPQKETDEISKSAFMRFIQMGPLERLERFKVLLGEHLLFIFQQAIKLGS</sequence>
<feature type="domain" description="DUF7102" evidence="2">
    <location>
        <begin position="285"/>
        <end position="464"/>
    </location>
</feature>
<evidence type="ECO:0000256" key="1">
    <source>
        <dbReference type="SAM" id="MobiDB-lite"/>
    </source>
</evidence>
<reference evidence="4" key="1">
    <citation type="submission" date="2022-11" db="EMBL/GenBank/DDBJ databases">
        <authorList>
            <person name="Petersen C."/>
        </authorList>
    </citation>
    <scope>NUCLEOTIDE SEQUENCE</scope>
    <source>
        <strain evidence="4">IBT 30069</strain>
    </source>
</reference>
<reference evidence="4" key="2">
    <citation type="journal article" date="2023" name="IMA Fungus">
        <title>Comparative genomic study of the Penicillium genus elucidates a diverse pangenome and 15 lateral gene transfer events.</title>
        <authorList>
            <person name="Petersen C."/>
            <person name="Sorensen T."/>
            <person name="Nielsen M.R."/>
            <person name="Sondergaard T.E."/>
            <person name="Sorensen J.L."/>
            <person name="Fitzpatrick D.A."/>
            <person name="Frisvad J.C."/>
            <person name="Nielsen K.L."/>
        </authorList>
    </citation>
    <scope>NUCLEOTIDE SEQUENCE</scope>
    <source>
        <strain evidence="4">IBT 30069</strain>
    </source>
</reference>
<dbReference type="OrthoDB" id="3647246at2759"/>
<protein>
    <submittedName>
        <fullName evidence="4">Uncharacterized protein</fullName>
    </submittedName>
</protein>
<dbReference type="Proteomes" id="UP001149165">
    <property type="component" value="Unassembled WGS sequence"/>
</dbReference>
<evidence type="ECO:0000313" key="5">
    <source>
        <dbReference type="Proteomes" id="UP001149165"/>
    </source>
</evidence>
<comment type="caution">
    <text evidence="4">The sequence shown here is derived from an EMBL/GenBank/DDBJ whole genome shotgun (WGS) entry which is preliminary data.</text>
</comment>
<proteinExistence type="predicted"/>
<feature type="compositionally biased region" description="Basic and acidic residues" evidence="1">
    <location>
        <begin position="232"/>
        <end position="245"/>
    </location>
</feature>
<feature type="domain" description="SAM-like" evidence="3">
    <location>
        <begin position="498"/>
        <end position="578"/>
    </location>
</feature>
<gene>
    <name evidence="4" type="ORF">N7456_012838</name>
</gene>
<keyword evidence="5" id="KW-1185">Reference proteome</keyword>
<dbReference type="EMBL" id="JAPQKH010000008">
    <property type="protein sequence ID" value="KAJ5083411.1"/>
    <property type="molecule type" value="Genomic_DNA"/>
</dbReference>
<name>A0A9W9EKK2_9EURO</name>
<organism evidence="4 5">
    <name type="scientific">Penicillium angulare</name>
    <dbReference type="NCBI Taxonomy" id="116970"/>
    <lineage>
        <taxon>Eukaryota</taxon>
        <taxon>Fungi</taxon>
        <taxon>Dikarya</taxon>
        <taxon>Ascomycota</taxon>
        <taxon>Pezizomycotina</taxon>
        <taxon>Eurotiomycetes</taxon>
        <taxon>Eurotiomycetidae</taxon>
        <taxon>Eurotiales</taxon>
        <taxon>Aspergillaceae</taxon>
        <taxon>Penicillium</taxon>
    </lineage>
</organism>
<evidence type="ECO:0000259" key="2">
    <source>
        <dbReference type="Pfam" id="PF23394"/>
    </source>
</evidence>